<reference evidence="1 2" key="1">
    <citation type="submission" date="2015-04" db="EMBL/GenBank/DDBJ databases">
        <authorList>
            <person name="Syromyatnikov M.Y."/>
            <person name="Popov V.N."/>
        </authorList>
    </citation>
    <scope>NUCLEOTIDE SEQUENCE [LARGE SCALE GENOMIC DNA]</scope>
</reference>
<accession>A0A1J1HH42</accession>
<keyword evidence="2" id="KW-1185">Reference proteome</keyword>
<sequence>MVLNYFCHWVLKLHIDNAESTRWFIMLTKCIRAFERNNKQRWIYDDYSTRIGLLENKLKRTGLVNVLKSVIGIEMRIAYSQESSVKDTKCHSVQTTQISYSMTGSESSTT</sequence>
<dbReference type="EMBL" id="CVRI01000002">
    <property type="protein sequence ID" value="CRK86874.1"/>
    <property type="molecule type" value="Genomic_DNA"/>
</dbReference>
<proteinExistence type="predicted"/>
<name>A0A1J1HH42_9DIPT</name>
<evidence type="ECO:0000313" key="2">
    <source>
        <dbReference type="Proteomes" id="UP000183832"/>
    </source>
</evidence>
<evidence type="ECO:0000313" key="1">
    <source>
        <dbReference type="EMBL" id="CRK86874.1"/>
    </source>
</evidence>
<organism evidence="1 2">
    <name type="scientific">Clunio marinus</name>
    <dbReference type="NCBI Taxonomy" id="568069"/>
    <lineage>
        <taxon>Eukaryota</taxon>
        <taxon>Metazoa</taxon>
        <taxon>Ecdysozoa</taxon>
        <taxon>Arthropoda</taxon>
        <taxon>Hexapoda</taxon>
        <taxon>Insecta</taxon>
        <taxon>Pterygota</taxon>
        <taxon>Neoptera</taxon>
        <taxon>Endopterygota</taxon>
        <taxon>Diptera</taxon>
        <taxon>Nematocera</taxon>
        <taxon>Chironomoidea</taxon>
        <taxon>Chironomidae</taxon>
        <taxon>Clunio</taxon>
    </lineage>
</organism>
<gene>
    <name evidence="1" type="ORF">CLUMA_CG000699</name>
</gene>
<dbReference type="AlphaFoldDB" id="A0A1J1HH42"/>
<protein>
    <submittedName>
        <fullName evidence="1">CLUMA_CG000699, isoform A</fullName>
    </submittedName>
</protein>
<dbReference type="Proteomes" id="UP000183832">
    <property type="component" value="Unassembled WGS sequence"/>
</dbReference>